<reference evidence="2" key="1">
    <citation type="submission" date="2021-02" db="EMBL/GenBank/DDBJ databases">
        <authorList>
            <person name="Dougan E. K."/>
            <person name="Rhodes N."/>
            <person name="Thang M."/>
            <person name="Chan C."/>
        </authorList>
    </citation>
    <scope>NUCLEOTIDE SEQUENCE</scope>
</reference>
<proteinExistence type="predicted"/>
<dbReference type="Proteomes" id="UP000626109">
    <property type="component" value="Unassembled WGS sequence"/>
</dbReference>
<feature type="non-terminal residue" evidence="2">
    <location>
        <position position="1"/>
    </location>
</feature>
<gene>
    <name evidence="2" type="ORF">PGLA2088_LOCUS18532</name>
</gene>
<evidence type="ECO:0000313" key="2">
    <source>
        <dbReference type="EMBL" id="CAE8673434.1"/>
    </source>
</evidence>
<evidence type="ECO:0000313" key="3">
    <source>
        <dbReference type="Proteomes" id="UP000626109"/>
    </source>
</evidence>
<feature type="region of interest" description="Disordered" evidence="1">
    <location>
        <begin position="1"/>
        <end position="26"/>
    </location>
</feature>
<evidence type="ECO:0000256" key="1">
    <source>
        <dbReference type="SAM" id="MobiDB-lite"/>
    </source>
</evidence>
<accession>A0A813JC53</accession>
<sequence>AVATLRAPSGREITGRRGQGLPSQEEEDKELLVHFQPSMLSARKATDSETDMMLRTRS</sequence>
<dbReference type="AlphaFoldDB" id="A0A813JC53"/>
<name>A0A813JC53_POLGL</name>
<comment type="caution">
    <text evidence="2">The sequence shown here is derived from an EMBL/GenBank/DDBJ whole genome shotgun (WGS) entry which is preliminary data.</text>
</comment>
<organism evidence="2 3">
    <name type="scientific">Polarella glacialis</name>
    <name type="common">Dinoflagellate</name>
    <dbReference type="NCBI Taxonomy" id="89957"/>
    <lineage>
        <taxon>Eukaryota</taxon>
        <taxon>Sar</taxon>
        <taxon>Alveolata</taxon>
        <taxon>Dinophyceae</taxon>
        <taxon>Suessiales</taxon>
        <taxon>Suessiaceae</taxon>
        <taxon>Polarella</taxon>
    </lineage>
</organism>
<dbReference type="EMBL" id="CAJNNW010024624">
    <property type="protein sequence ID" value="CAE8673434.1"/>
    <property type="molecule type" value="Genomic_DNA"/>
</dbReference>
<protein>
    <submittedName>
        <fullName evidence="2">Uncharacterized protein</fullName>
    </submittedName>
</protein>